<dbReference type="GO" id="GO:0008199">
    <property type="term" value="F:ferric iron binding"/>
    <property type="evidence" value="ECO:0007669"/>
    <property type="project" value="InterPro"/>
</dbReference>
<dbReference type="EMBL" id="JACHLE010000001">
    <property type="protein sequence ID" value="MBB4805716.1"/>
    <property type="molecule type" value="Genomic_DNA"/>
</dbReference>
<keyword evidence="2 6" id="KW-0223">Dioxygenase</keyword>
<comment type="similarity">
    <text evidence="1">Belongs to the intradiol ring-cleavage dioxygenase family.</text>
</comment>
<feature type="chain" id="PRO_5032424140" evidence="4">
    <location>
        <begin position="23"/>
        <end position="209"/>
    </location>
</feature>
<evidence type="ECO:0000256" key="2">
    <source>
        <dbReference type="ARBA" id="ARBA00022964"/>
    </source>
</evidence>
<dbReference type="Proteomes" id="UP000592180">
    <property type="component" value="Unassembled WGS sequence"/>
</dbReference>
<dbReference type="RefSeq" id="WP_184185335.1">
    <property type="nucleotide sequence ID" value="NZ_JACHLE010000001.1"/>
</dbReference>
<proteinExistence type="inferred from homology"/>
<evidence type="ECO:0000256" key="1">
    <source>
        <dbReference type="ARBA" id="ARBA00007825"/>
    </source>
</evidence>
<organism evidence="6 7">
    <name type="scientific">Chryseobacterium defluvii</name>
    <dbReference type="NCBI Taxonomy" id="160396"/>
    <lineage>
        <taxon>Bacteria</taxon>
        <taxon>Pseudomonadati</taxon>
        <taxon>Bacteroidota</taxon>
        <taxon>Flavobacteriia</taxon>
        <taxon>Flavobacteriales</taxon>
        <taxon>Weeksellaceae</taxon>
        <taxon>Chryseobacterium group</taxon>
        <taxon>Chryseobacterium</taxon>
    </lineage>
</organism>
<dbReference type="InterPro" id="IPR000627">
    <property type="entry name" value="Intradiol_dOase_C"/>
</dbReference>
<keyword evidence="7" id="KW-1185">Reference proteome</keyword>
<evidence type="ECO:0000256" key="4">
    <source>
        <dbReference type="SAM" id="SignalP"/>
    </source>
</evidence>
<dbReference type="PANTHER" id="PTHR33711:SF10">
    <property type="entry name" value="INTRADIOL RING-CLEAVAGE DIOXYGENASES DOMAIN-CONTAINING PROTEIN"/>
    <property type="match status" value="1"/>
</dbReference>
<name>A0A840K918_9FLAO</name>
<dbReference type="SUPFAM" id="SSF49482">
    <property type="entry name" value="Aromatic compound dioxygenase"/>
    <property type="match status" value="1"/>
</dbReference>
<dbReference type="InterPro" id="IPR015889">
    <property type="entry name" value="Intradiol_dOase_core"/>
</dbReference>
<feature type="domain" description="Intradiol ring-cleavage dioxygenases" evidence="5">
    <location>
        <begin position="63"/>
        <end position="151"/>
    </location>
</feature>
<dbReference type="GO" id="GO:0018578">
    <property type="term" value="F:protocatechuate 3,4-dioxygenase activity"/>
    <property type="evidence" value="ECO:0007669"/>
    <property type="project" value="UniProtKB-EC"/>
</dbReference>
<feature type="signal peptide" evidence="4">
    <location>
        <begin position="1"/>
        <end position="22"/>
    </location>
</feature>
<dbReference type="EC" id="1.13.11.3" evidence="6"/>
<gene>
    <name evidence="6" type="ORF">HNP38_000988</name>
</gene>
<protein>
    <submittedName>
        <fullName evidence="6">Protocatechuate 3,4-dioxygenase beta subunit</fullName>
        <ecNumber evidence="6">1.13.11.3</ecNumber>
    </submittedName>
</protein>
<reference evidence="6 7" key="1">
    <citation type="submission" date="2020-08" db="EMBL/GenBank/DDBJ databases">
        <title>Functional genomics of gut bacteria from endangered species of beetles.</title>
        <authorList>
            <person name="Carlos-Shanley C."/>
        </authorList>
    </citation>
    <scope>NUCLEOTIDE SEQUENCE [LARGE SCALE GENOMIC DNA]</scope>
    <source>
        <strain evidence="6 7">S00151</strain>
    </source>
</reference>
<evidence type="ECO:0000313" key="6">
    <source>
        <dbReference type="EMBL" id="MBB4805716.1"/>
    </source>
</evidence>
<keyword evidence="3 6" id="KW-0560">Oxidoreductase</keyword>
<comment type="caution">
    <text evidence="6">The sequence shown here is derived from an EMBL/GenBank/DDBJ whole genome shotgun (WGS) entry which is preliminary data.</text>
</comment>
<dbReference type="InterPro" id="IPR050770">
    <property type="entry name" value="Intradiol_RC_Dioxygenase"/>
</dbReference>
<keyword evidence="4" id="KW-0732">Signal</keyword>
<evidence type="ECO:0000259" key="5">
    <source>
        <dbReference type="Pfam" id="PF00775"/>
    </source>
</evidence>
<dbReference type="PANTHER" id="PTHR33711">
    <property type="entry name" value="DIOXYGENASE, PUTATIVE (AFU_ORTHOLOGUE AFUA_2G02910)-RELATED"/>
    <property type="match status" value="1"/>
</dbReference>
<evidence type="ECO:0000256" key="3">
    <source>
        <dbReference type="ARBA" id="ARBA00023002"/>
    </source>
</evidence>
<dbReference type="Pfam" id="PF00775">
    <property type="entry name" value="Dioxygenase_C"/>
    <property type="match status" value="1"/>
</dbReference>
<evidence type="ECO:0000313" key="7">
    <source>
        <dbReference type="Proteomes" id="UP000592180"/>
    </source>
</evidence>
<dbReference type="AlphaFoldDB" id="A0A840K918"/>
<dbReference type="PROSITE" id="PS51257">
    <property type="entry name" value="PROKAR_LIPOPROTEIN"/>
    <property type="match status" value="1"/>
</dbReference>
<dbReference type="Gene3D" id="2.60.130.10">
    <property type="entry name" value="Aromatic compound dioxygenase"/>
    <property type="match status" value="1"/>
</dbReference>
<sequence length="209" mass="24171">MNYKNRILLLSFLLMMSTLTSCQERSIKKVGGPCEGCEAIFEYKNKVLNPVDTLPGFQQNEPKLKITGTVFEKDGKTPAENVIIYIYHTNRQGIYETKGNETGWDRRHGFIRGWIRTGKNGQYTFYTFRPAAYPNADEPEHIHITIKEPHKNEYYMDDYLFNDDPLLTQSRRNRLENRGGSGIVSPKMEDGILTIKRNIILGKNIPDYD</sequence>
<accession>A0A840K918</accession>